<evidence type="ECO:0000313" key="2">
    <source>
        <dbReference type="EMBL" id="KAJ7670360.1"/>
    </source>
</evidence>
<organism evidence="2 3">
    <name type="scientific">Mycena rosella</name>
    <name type="common">Pink bonnet</name>
    <name type="synonym">Agaricus rosellus</name>
    <dbReference type="NCBI Taxonomy" id="1033263"/>
    <lineage>
        <taxon>Eukaryota</taxon>
        <taxon>Fungi</taxon>
        <taxon>Dikarya</taxon>
        <taxon>Basidiomycota</taxon>
        <taxon>Agaricomycotina</taxon>
        <taxon>Agaricomycetes</taxon>
        <taxon>Agaricomycetidae</taxon>
        <taxon>Agaricales</taxon>
        <taxon>Marasmiineae</taxon>
        <taxon>Mycenaceae</taxon>
        <taxon>Mycena</taxon>
    </lineage>
</organism>
<dbReference type="EMBL" id="JARKIE010000181">
    <property type="protein sequence ID" value="KAJ7670360.1"/>
    <property type="molecule type" value="Genomic_DNA"/>
</dbReference>
<reference evidence="2" key="1">
    <citation type="submission" date="2023-03" db="EMBL/GenBank/DDBJ databases">
        <title>Massive genome expansion in bonnet fungi (Mycena s.s.) driven by repeated elements and novel gene families across ecological guilds.</title>
        <authorList>
            <consortium name="Lawrence Berkeley National Laboratory"/>
            <person name="Harder C.B."/>
            <person name="Miyauchi S."/>
            <person name="Viragh M."/>
            <person name="Kuo A."/>
            <person name="Thoen E."/>
            <person name="Andreopoulos B."/>
            <person name="Lu D."/>
            <person name="Skrede I."/>
            <person name="Drula E."/>
            <person name="Henrissat B."/>
            <person name="Morin E."/>
            <person name="Kohler A."/>
            <person name="Barry K."/>
            <person name="LaButti K."/>
            <person name="Morin E."/>
            <person name="Salamov A."/>
            <person name="Lipzen A."/>
            <person name="Mereny Z."/>
            <person name="Hegedus B."/>
            <person name="Baldrian P."/>
            <person name="Stursova M."/>
            <person name="Weitz H."/>
            <person name="Taylor A."/>
            <person name="Grigoriev I.V."/>
            <person name="Nagy L.G."/>
            <person name="Martin F."/>
            <person name="Kauserud H."/>
        </authorList>
    </citation>
    <scope>NUCLEOTIDE SEQUENCE</scope>
    <source>
        <strain evidence="2">CBHHK067</strain>
    </source>
</reference>
<feature type="compositionally biased region" description="Polar residues" evidence="1">
    <location>
        <begin position="114"/>
        <end position="123"/>
    </location>
</feature>
<dbReference type="Proteomes" id="UP001221757">
    <property type="component" value="Unassembled WGS sequence"/>
</dbReference>
<accession>A0AAD7CYW8</accession>
<feature type="region of interest" description="Disordered" evidence="1">
    <location>
        <begin position="103"/>
        <end position="124"/>
    </location>
</feature>
<evidence type="ECO:0000256" key="1">
    <source>
        <dbReference type="SAM" id="MobiDB-lite"/>
    </source>
</evidence>
<name>A0AAD7CYW8_MYCRO</name>
<evidence type="ECO:0000313" key="3">
    <source>
        <dbReference type="Proteomes" id="UP001221757"/>
    </source>
</evidence>
<proteinExistence type="predicted"/>
<sequence>MHNTLGAHIIRTPGHDVPAAFPDVLATEKTYGDAANEETLLESAKAYLPMQEDIACMLSNAKAYLPQGVAAYFPGTNSTSTSAPTPQSVDVGHGASVPYTESVPEPYSECLPSPRSTTNSSTAVDVGHGTSVPYTTSAPMPHAPVVPHPTRDESTTMHTGHSTSAIPPATLRTTSGLLPLHPVAAIGTPPLMQSPGALPPPQASTDLVLAAQISLPPSYALSTPLLTSGGASGYTTSSESRLVQMPVSMSTEPSTNSYVPTSFSLHFSLHFSLQSQSEGPRAPQNSVATLSAAVTGSVVLNSCEDVGVAPMRRTLCSVVLRAGSDGRSSRRPWNVLLIIRGMNQNNRDNEAERWDELSGRVSGDVEMSVNGDVDVVLGRAGED</sequence>
<comment type="caution">
    <text evidence="2">The sequence shown here is derived from an EMBL/GenBank/DDBJ whole genome shotgun (WGS) entry which is preliminary data.</text>
</comment>
<dbReference type="AlphaFoldDB" id="A0AAD7CYW8"/>
<gene>
    <name evidence="2" type="ORF">B0H17DRAFT_1209356</name>
</gene>
<keyword evidence="3" id="KW-1185">Reference proteome</keyword>
<protein>
    <submittedName>
        <fullName evidence="2">Uncharacterized protein</fullName>
    </submittedName>
</protein>